<dbReference type="Pfam" id="PF14111">
    <property type="entry name" value="DUF4283"/>
    <property type="match status" value="1"/>
</dbReference>
<accession>A0A7J9HIW8</accession>
<dbReference type="Proteomes" id="UP000593560">
    <property type="component" value="Unassembled WGS sequence"/>
</dbReference>
<comment type="caution">
    <text evidence="2">The sequence shown here is derived from an EMBL/GenBank/DDBJ whole genome shotgun (WGS) entry which is preliminary data.</text>
</comment>
<gene>
    <name evidence="2" type="ORF">Gohar_025394</name>
</gene>
<feature type="domain" description="DUF4283" evidence="1">
    <location>
        <begin position="79"/>
        <end position="159"/>
    </location>
</feature>
<proteinExistence type="predicted"/>
<reference evidence="2 3" key="1">
    <citation type="journal article" date="2019" name="Genome Biol. Evol.">
        <title>Insights into the evolution of the New World diploid cottons (Gossypium, subgenus Houzingenia) based on genome sequencing.</title>
        <authorList>
            <person name="Grover C.E."/>
            <person name="Arick M.A. 2nd"/>
            <person name="Thrash A."/>
            <person name="Conover J.L."/>
            <person name="Sanders W.S."/>
            <person name="Peterson D.G."/>
            <person name="Frelichowski J.E."/>
            <person name="Scheffler J.A."/>
            <person name="Scheffler B.E."/>
            <person name="Wendel J.F."/>
        </authorList>
    </citation>
    <scope>NUCLEOTIDE SEQUENCE [LARGE SCALE GENOMIC DNA]</scope>
    <source>
        <strain evidence="2">0</strain>
        <tissue evidence="2">Leaf</tissue>
    </source>
</reference>
<organism evidence="2 3">
    <name type="scientific">Gossypium harknessii</name>
    <dbReference type="NCBI Taxonomy" id="34285"/>
    <lineage>
        <taxon>Eukaryota</taxon>
        <taxon>Viridiplantae</taxon>
        <taxon>Streptophyta</taxon>
        <taxon>Embryophyta</taxon>
        <taxon>Tracheophyta</taxon>
        <taxon>Spermatophyta</taxon>
        <taxon>Magnoliopsida</taxon>
        <taxon>eudicotyledons</taxon>
        <taxon>Gunneridae</taxon>
        <taxon>Pentapetalae</taxon>
        <taxon>rosids</taxon>
        <taxon>malvids</taxon>
        <taxon>Malvales</taxon>
        <taxon>Malvaceae</taxon>
        <taxon>Malvoideae</taxon>
        <taxon>Gossypium</taxon>
    </lineage>
</organism>
<name>A0A7J9HIW8_9ROSI</name>
<dbReference type="EMBL" id="JABFAD010000009">
    <property type="protein sequence ID" value="MBA0809771.1"/>
    <property type="molecule type" value="Genomic_DNA"/>
</dbReference>
<evidence type="ECO:0000313" key="2">
    <source>
        <dbReference type="EMBL" id="MBA0809771.1"/>
    </source>
</evidence>
<dbReference type="OrthoDB" id="961614at2759"/>
<evidence type="ECO:0000313" key="3">
    <source>
        <dbReference type="Proteomes" id="UP000593560"/>
    </source>
</evidence>
<sequence length="172" mass="19526">GLALVSTAVRNTGHSKATISSSYSDCDGENEELATRYGRTRSAWQCVKAVRRRAWLGFVPFLVLGHRARDLTPINIDYELCLVGKFLGERAINFAAMERTLLSLWRPLRGVNIKSMDGNGLCLIQFYHVVDLKKMISSSPWSFNNCFLLVHKFTQGENLKDVNFYYADSRIQ</sequence>
<dbReference type="AlphaFoldDB" id="A0A7J9HIW8"/>
<dbReference type="InterPro" id="IPR025558">
    <property type="entry name" value="DUF4283"/>
</dbReference>
<feature type="non-terminal residue" evidence="2">
    <location>
        <position position="1"/>
    </location>
</feature>
<protein>
    <recommendedName>
        <fullName evidence="1">DUF4283 domain-containing protein</fullName>
    </recommendedName>
</protein>
<feature type="non-terminal residue" evidence="2">
    <location>
        <position position="172"/>
    </location>
</feature>
<keyword evidence="3" id="KW-1185">Reference proteome</keyword>
<evidence type="ECO:0000259" key="1">
    <source>
        <dbReference type="Pfam" id="PF14111"/>
    </source>
</evidence>